<dbReference type="InterPro" id="IPR058625">
    <property type="entry name" value="MdtA-like_BSH"/>
</dbReference>
<sequence length="379" mass="39973">MRVGKLRVVAPGLAIAVVVCVLSFTGGGARQATGSPPAPDPAAPTEVPVTQVVEQTVPVYLEYVGTTDAIRTVTLQAQVTGYLAKQGVSDGSDVSKGTLLYEIDPRSYQAALDQARAQAAKDAAALEYAIASHRRNTLMSETGDVSIDTLQQSASTEHQDLAALAADRALIETALLNLDFTKIRAPFSGRLSLSQVHEGALVSSTGTQLNTLVQLDPIYATFNPPDTDLATIQRDQAKGTIAAEVIVGQGASPQYRGRLTFLDNNVGRSSGTITARATVENPDHTLLPGQFIRVRLHVADAPNTLLVPQVAVGSNQLGKYVYVVGADKRVEQRYVTLGSDYGPLVVVRKGVVRDDSVVVGNLLKLSPGMAVKPVAAKPS</sequence>
<dbReference type="GO" id="GO:0030313">
    <property type="term" value="C:cell envelope"/>
    <property type="evidence" value="ECO:0007669"/>
    <property type="project" value="UniProtKB-SubCell"/>
</dbReference>
<dbReference type="NCBIfam" id="TIGR01730">
    <property type="entry name" value="RND_mfp"/>
    <property type="match status" value="1"/>
</dbReference>
<feature type="domain" description="Multidrug resistance protein MdtA-like barrel-sandwich hybrid" evidence="3">
    <location>
        <begin position="71"/>
        <end position="213"/>
    </location>
</feature>
<keyword evidence="7" id="KW-1185">Reference proteome</keyword>
<comment type="subcellular location">
    <subcellularLocation>
        <location evidence="1">Cell envelope</location>
    </subcellularLocation>
</comment>
<name>A0A1H1JUG9_9BURK</name>
<accession>A0A1H1JUG9</accession>
<evidence type="ECO:0000313" key="7">
    <source>
        <dbReference type="Proteomes" id="UP000199365"/>
    </source>
</evidence>
<dbReference type="Gene3D" id="1.10.287.470">
    <property type="entry name" value="Helix hairpin bin"/>
    <property type="match status" value="1"/>
</dbReference>
<dbReference type="GO" id="GO:0022857">
    <property type="term" value="F:transmembrane transporter activity"/>
    <property type="evidence" value="ECO:0007669"/>
    <property type="project" value="InterPro"/>
</dbReference>
<dbReference type="InterPro" id="IPR006143">
    <property type="entry name" value="RND_pump_MFP"/>
</dbReference>
<dbReference type="STRING" id="157910.SAMN05445850_5725"/>
<organism evidence="6 7">
    <name type="scientific">Paraburkholderia tuberum</name>
    <dbReference type="NCBI Taxonomy" id="157910"/>
    <lineage>
        <taxon>Bacteria</taxon>
        <taxon>Pseudomonadati</taxon>
        <taxon>Pseudomonadota</taxon>
        <taxon>Betaproteobacteria</taxon>
        <taxon>Burkholderiales</taxon>
        <taxon>Burkholderiaceae</taxon>
        <taxon>Paraburkholderia</taxon>
    </lineage>
</organism>
<dbReference type="InterPro" id="IPR058626">
    <property type="entry name" value="MdtA-like_b-barrel"/>
</dbReference>
<dbReference type="Proteomes" id="UP000199365">
    <property type="component" value="Unassembled WGS sequence"/>
</dbReference>
<evidence type="ECO:0000259" key="4">
    <source>
        <dbReference type="Pfam" id="PF25944"/>
    </source>
</evidence>
<proteinExistence type="inferred from homology"/>
<dbReference type="Gene3D" id="2.40.50.100">
    <property type="match status" value="1"/>
</dbReference>
<dbReference type="GO" id="GO:0046677">
    <property type="term" value="P:response to antibiotic"/>
    <property type="evidence" value="ECO:0007669"/>
    <property type="project" value="TreeGrafter"/>
</dbReference>
<dbReference type="Pfam" id="PF25917">
    <property type="entry name" value="BSH_RND"/>
    <property type="match status" value="1"/>
</dbReference>
<dbReference type="Gene3D" id="2.40.420.20">
    <property type="match status" value="1"/>
</dbReference>
<evidence type="ECO:0000259" key="5">
    <source>
        <dbReference type="Pfam" id="PF25967"/>
    </source>
</evidence>
<dbReference type="FunFam" id="2.40.420.20:FF:000001">
    <property type="entry name" value="Efflux RND transporter periplasmic adaptor subunit"/>
    <property type="match status" value="1"/>
</dbReference>
<protein>
    <submittedName>
        <fullName evidence="6">Membrane fusion protein, multidrug efflux system/membrane fusion protein, multidrug efflux system</fullName>
    </submittedName>
</protein>
<comment type="similarity">
    <text evidence="2">Belongs to the membrane fusion protein (MFP) (TC 8.A.1) family.</text>
</comment>
<evidence type="ECO:0000259" key="3">
    <source>
        <dbReference type="Pfam" id="PF25917"/>
    </source>
</evidence>
<dbReference type="GO" id="GO:0005886">
    <property type="term" value="C:plasma membrane"/>
    <property type="evidence" value="ECO:0007669"/>
    <property type="project" value="TreeGrafter"/>
</dbReference>
<evidence type="ECO:0000256" key="1">
    <source>
        <dbReference type="ARBA" id="ARBA00004196"/>
    </source>
</evidence>
<evidence type="ECO:0000256" key="2">
    <source>
        <dbReference type="ARBA" id="ARBA00009477"/>
    </source>
</evidence>
<dbReference type="EMBL" id="FNKX01000002">
    <property type="protein sequence ID" value="SDR53616.1"/>
    <property type="molecule type" value="Genomic_DNA"/>
</dbReference>
<gene>
    <name evidence="6" type="ORF">SAMN05445850_5725</name>
</gene>
<dbReference type="AlphaFoldDB" id="A0A1H1JUG9"/>
<dbReference type="PANTHER" id="PTHR30158">
    <property type="entry name" value="ACRA/E-RELATED COMPONENT OF DRUG EFFLUX TRANSPORTER"/>
    <property type="match status" value="1"/>
</dbReference>
<dbReference type="Pfam" id="PF25944">
    <property type="entry name" value="Beta-barrel_RND"/>
    <property type="match status" value="1"/>
</dbReference>
<dbReference type="RefSeq" id="WP_090808893.1">
    <property type="nucleotide sequence ID" value="NZ_FNKX01000002.1"/>
</dbReference>
<dbReference type="Gene3D" id="2.40.30.170">
    <property type="match status" value="1"/>
</dbReference>
<evidence type="ECO:0000313" key="6">
    <source>
        <dbReference type="EMBL" id="SDR53616.1"/>
    </source>
</evidence>
<dbReference type="InterPro" id="IPR058627">
    <property type="entry name" value="MdtA-like_C"/>
</dbReference>
<dbReference type="SUPFAM" id="SSF111369">
    <property type="entry name" value="HlyD-like secretion proteins"/>
    <property type="match status" value="1"/>
</dbReference>
<reference evidence="7" key="1">
    <citation type="submission" date="2016-10" db="EMBL/GenBank/DDBJ databases">
        <authorList>
            <person name="Varghese N."/>
            <person name="Submissions S."/>
        </authorList>
    </citation>
    <scope>NUCLEOTIDE SEQUENCE [LARGE SCALE GENOMIC DNA]</scope>
    <source>
        <strain evidence="7">DUS833</strain>
    </source>
</reference>
<feature type="domain" description="Multidrug resistance protein MdtA-like beta-barrel" evidence="4">
    <location>
        <begin position="217"/>
        <end position="299"/>
    </location>
</feature>
<dbReference type="Pfam" id="PF25967">
    <property type="entry name" value="RND-MFP_C"/>
    <property type="match status" value="1"/>
</dbReference>
<feature type="domain" description="Multidrug resistance protein MdtA-like C-terminal permuted SH3" evidence="5">
    <location>
        <begin position="303"/>
        <end position="362"/>
    </location>
</feature>